<comment type="caution">
    <text evidence="1">The sequence shown here is derived from an EMBL/GenBank/DDBJ whole genome shotgun (WGS) entry which is preliminary data.</text>
</comment>
<sequence>MLCQIFQGQEPRDSHLSCCREIIFEYPPTCRQLKMMPEMITNPMVPHNLGVKRLGSWSWDSSQLRSKDFSLKEIRDLIRLPNWSARIGTQLSSLWMSSRSHSHAKQGSVGGIQKHSQHQVANINAEMVLSKMKDLRLFHDGRSRKKPTFFIFDRRAHTYLLVPLTNLTSERDPLNWTHQLQVSNPPQLDHLIQFFWKIPSWSREKNSRKKAFQVVTSRSRDRDVMVSMTTIPLSQQITIHTVPLKLNINPPTHMTLDHLANPTMNHTMYQRRNHCWGIPDNQKLIIMVCLQQGPGPSQAMRPVKKELKELRADKSRAIANLSRSQSVLAAILKNLIITSIGHHINHCTGGSTEPLIGADKMESMFIWLVTFFSSTCSSLSIHPSLLIDYGVLIPTNKKHLSITELSIIP</sequence>
<gene>
    <name evidence="1" type="ORF">VP01_225g8</name>
</gene>
<evidence type="ECO:0000313" key="2">
    <source>
        <dbReference type="Proteomes" id="UP000037035"/>
    </source>
</evidence>
<protein>
    <submittedName>
        <fullName evidence="1">Chromodomain-helicase-DNA-binding protein 1</fullName>
    </submittedName>
</protein>
<dbReference type="EMBL" id="LAVV01007125">
    <property type="protein sequence ID" value="KNZ57025.1"/>
    <property type="molecule type" value="Genomic_DNA"/>
</dbReference>
<accession>A0A0L6VA80</accession>
<dbReference type="Proteomes" id="UP000037035">
    <property type="component" value="Unassembled WGS sequence"/>
</dbReference>
<proteinExistence type="predicted"/>
<dbReference type="STRING" id="27349.A0A0L6VA80"/>
<keyword evidence="1" id="KW-0547">Nucleotide-binding</keyword>
<reference evidence="1 2" key="1">
    <citation type="submission" date="2015-08" db="EMBL/GenBank/DDBJ databases">
        <title>Next Generation Sequencing and Analysis of the Genome of Puccinia sorghi L Schw, the Causal Agent of Maize Common Rust.</title>
        <authorList>
            <person name="Rochi L."/>
            <person name="Burguener G."/>
            <person name="Darino M."/>
            <person name="Turjanski A."/>
            <person name="Kreff E."/>
            <person name="Dieguez M.J."/>
            <person name="Sacco F."/>
        </authorList>
    </citation>
    <scope>NUCLEOTIDE SEQUENCE [LARGE SCALE GENOMIC DNA]</scope>
    <source>
        <strain evidence="1 2">RO10H11247</strain>
    </source>
</reference>
<name>A0A0L6VA80_9BASI</name>
<dbReference type="GO" id="GO:0003677">
    <property type="term" value="F:DNA binding"/>
    <property type="evidence" value="ECO:0007669"/>
    <property type="project" value="UniProtKB-KW"/>
</dbReference>
<keyword evidence="1" id="KW-0238">DNA-binding</keyword>
<keyword evidence="1" id="KW-0067">ATP-binding</keyword>
<keyword evidence="1" id="KW-0347">Helicase</keyword>
<dbReference type="VEuPathDB" id="FungiDB:VP01_225g8"/>
<dbReference type="GO" id="GO:0004386">
    <property type="term" value="F:helicase activity"/>
    <property type="evidence" value="ECO:0007669"/>
    <property type="project" value="UniProtKB-KW"/>
</dbReference>
<organism evidence="1 2">
    <name type="scientific">Puccinia sorghi</name>
    <dbReference type="NCBI Taxonomy" id="27349"/>
    <lineage>
        <taxon>Eukaryota</taxon>
        <taxon>Fungi</taxon>
        <taxon>Dikarya</taxon>
        <taxon>Basidiomycota</taxon>
        <taxon>Pucciniomycotina</taxon>
        <taxon>Pucciniomycetes</taxon>
        <taxon>Pucciniales</taxon>
        <taxon>Pucciniaceae</taxon>
        <taxon>Puccinia</taxon>
    </lineage>
</organism>
<keyword evidence="2" id="KW-1185">Reference proteome</keyword>
<dbReference type="AlphaFoldDB" id="A0A0L6VA80"/>
<keyword evidence="1" id="KW-0378">Hydrolase</keyword>
<evidence type="ECO:0000313" key="1">
    <source>
        <dbReference type="EMBL" id="KNZ57025.1"/>
    </source>
</evidence>